<dbReference type="InterPro" id="IPR000472">
    <property type="entry name" value="Activin_recp"/>
</dbReference>
<feature type="domain" description="Activin types I and II receptor" evidence="6">
    <location>
        <begin position="33"/>
        <end position="123"/>
    </location>
</feature>
<dbReference type="GO" id="GO:0016020">
    <property type="term" value="C:membrane"/>
    <property type="evidence" value="ECO:0007669"/>
    <property type="project" value="UniProtKB-SubCell"/>
</dbReference>
<evidence type="ECO:0000256" key="3">
    <source>
        <dbReference type="ARBA" id="ARBA00023136"/>
    </source>
</evidence>
<organism evidence="7 8">
    <name type="scientific">Henosepilachna vigintioctopunctata</name>
    <dbReference type="NCBI Taxonomy" id="420089"/>
    <lineage>
        <taxon>Eukaryota</taxon>
        <taxon>Metazoa</taxon>
        <taxon>Ecdysozoa</taxon>
        <taxon>Arthropoda</taxon>
        <taxon>Hexapoda</taxon>
        <taxon>Insecta</taxon>
        <taxon>Pterygota</taxon>
        <taxon>Neoptera</taxon>
        <taxon>Endopterygota</taxon>
        <taxon>Coleoptera</taxon>
        <taxon>Polyphaga</taxon>
        <taxon>Cucujiformia</taxon>
        <taxon>Coccinelloidea</taxon>
        <taxon>Coccinellidae</taxon>
        <taxon>Epilachninae</taxon>
        <taxon>Epilachnini</taxon>
        <taxon>Henosepilachna</taxon>
    </lineage>
</organism>
<name>A0AAW1V6X0_9CUCU</name>
<protein>
    <recommendedName>
        <fullName evidence="6">Activin types I and II receptor domain-containing protein</fullName>
    </recommendedName>
</protein>
<dbReference type="Pfam" id="PF01064">
    <property type="entry name" value="Activin_recp"/>
    <property type="match status" value="1"/>
</dbReference>
<dbReference type="AlphaFoldDB" id="A0AAW1V6X0"/>
<accession>A0AAW1V6X0</accession>
<proteinExistence type="predicted"/>
<comment type="subcellular location">
    <subcellularLocation>
        <location evidence="1">Membrane</location>
    </subcellularLocation>
</comment>
<evidence type="ECO:0000256" key="5">
    <source>
        <dbReference type="SAM" id="SignalP"/>
    </source>
</evidence>
<evidence type="ECO:0000313" key="7">
    <source>
        <dbReference type="EMBL" id="KAK9891446.1"/>
    </source>
</evidence>
<feature type="signal peptide" evidence="5">
    <location>
        <begin position="1"/>
        <end position="24"/>
    </location>
</feature>
<evidence type="ECO:0000313" key="8">
    <source>
        <dbReference type="Proteomes" id="UP001431783"/>
    </source>
</evidence>
<feature type="transmembrane region" description="Helical" evidence="4">
    <location>
        <begin position="173"/>
        <end position="194"/>
    </location>
</feature>
<keyword evidence="3 4" id="KW-0472">Membrane</keyword>
<keyword evidence="2 5" id="KW-0732">Signal</keyword>
<dbReference type="Gene3D" id="2.10.60.10">
    <property type="entry name" value="CD59"/>
    <property type="match status" value="1"/>
</dbReference>
<evidence type="ECO:0000256" key="1">
    <source>
        <dbReference type="ARBA" id="ARBA00004370"/>
    </source>
</evidence>
<feature type="chain" id="PRO_5043979770" description="Activin types I and II receptor domain-containing protein" evidence="5">
    <location>
        <begin position="25"/>
        <end position="212"/>
    </location>
</feature>
<evidence type="ECO:0000259" key="6">
    <source>
        <dbReference type="Pfam" id="PF01064"/>
    </source>
</evidence>
<evidence type="ECO:0000256" key="2">
    <source>
        <dbReference type="ARBA" id="ARBA00022729"/>
    </source>
</evidence>
<gene>
    <name evidence="7" type="ORF">WA026_014679</name>
</gene>
<dbReference type="Proteomes" id="UP001431783">
    <property type="component" value="Unassembled WGS sequence"/>
</dbReference>
<keyword evidence="4" id="KW-1133">Transmembrane helix</keyword>
<evidence type="ECO:0000256" key="4">
    <source>
        <dbReference type="SAM" id="Phobius"/>
    </source>
</evidence>
<dbReference type="EMBL" id="JARQZJ010000128">
    <property type="protein sequence ID" value="KAK9891446.1"/>
    <property type="molecule type" value="Genomic_DNA"/>
</dbReference>
<dbReference type="InterPro" id="IPR045860">
    <property type="entry name" value="Snake_toxin-like_sf"/>
</dbReference>
<keyword evidence="4" id="KW-0812">Transmembrane</keyword>
<keyword evidence="8" id="KW-1185">Reference proteome</keyword>
<comment type="caution">
    <text evidence="7">The sequence shown here is derived from an EMBL/GenBank/DDBJ whole genome shotgun (WGS) entry which is preliminary data.</text>
</comment>
<sequence length="212" mass="23805">MCTTKTYNMRGKVFLLFCSVLCLSDLFIGVASLKCKCDICINTNYVCETDGYCFTTTYETKGVIDHQYRCLEKEISIPIYNPLGFLQYSPISRAQAQTRCLDLKNIPVIATLHSGASTDYCNETVVDSDHPKYQKRVSACCNNADFCNDVKFDLPTYTPMSEPPFWNLSALEIMVIIVAPTALICTAIIVYYFCRTSKQSRGGLTSSFAARR</sequence>
<dbReference type="GO" id="GO:0004675">
    <property type="term" value="F:transmembrane receptor protein serine/threonine kinase activity"/>
    <property type="evidence" value="ECO:0007669"/>
    <property type="project" value="InterPro"/>
</dbReference>
<reference evidence="7 8" key="1">
    <citation type="submission" date="2023-03" db="EMBL/GenBank/DDBJ databases">
        <title>Genome insight into feeding habits of ladybird beetles.</title>
        <authorList>
            <person name="Li H.-S."/>
            <person name="Huang Y.-H."/>
            <person name="Pang H."/>
        </authorList>
    </citation>
    <scope>NUCLEOTIDE SEQUENCE [LARGE SCALE GENOMIC DNA]</scope>
    <source>
        <strain evidence="7">SYSU_2023b</strain>
        <tissue evidence="7">Whole body</tissue>
    </source>
</reference>